<keyword evidence="1" id="KW-0175">Coiled coil</keyword>
<proteinExistence type="predicted"/>
<dbReference type="RefSeq" id="WP_188393473.1">
    <property type="nucleotide sequence ID" value="NZ_BMEV01000124.1"/>
</dbReference>
<gene>
    <name evidence="2" type="ORF">GCM10010978_32860</name>
</gene>
<evidence type="ECO:0000256" key="1">
    <source>
        <dbReference type="SAM" id="Coils"/>
    </source>
</evidence>
<dbReference type="Gene3D" id="1.20.58.130">
    <property type="match status" value="1"/>
</dbReference>
<sequence length="105" mass="12295">MLIYNIQGEMSSVKTDISTIQGEMSSVKTDISTIQEELSSVKIDVSNIKEELSEFKQEQRRLSKDIISSFGQYHDKLERYVDDRSEALNKRVYRLESEMEKILRK</sequence>
<keyword evidence="3" id="KW-1185">Reference proteome</keyword>
<evidence type="ECO:0000313" key="2">
    <source>
        <dbReference type="EMBL" id="GFZ91927.1"/>
    </source>
</evidence>
<accession>A0A8J2TSY5</accession>
<dbReference type="Proteomes" id="UP000602050">
    <property type="component" value="Unassembled WGS sequence"/>
</dbReference>
<feature type="coiled-coil region" evidence="1">
    <location>
        <begin position="31"/>
        <end position="105"/>
    </location>
</feature>
<name>A0A8J2TSY5_9BACI</name>
<comment type="caution">
    <text evidence="2">The sequence shown here is derived from an EMBL/GenBank/DDBJ whole genome shotgun (WGS) entry which is preliminary data.</text>
</comment>
<evidence type="ECO:0000313" key="3">
    <source>
        <dbReference type="Proteomes" id="UP000602050"/>
    </source>
</evidence>
<organism evidence="2 3">
    <name type="scientific">Compostibacillus humi</name>
    <dbReference type="NCBI Taxonomy" id="1245525"/>
    <lineage>
        <taxon>Bacteria</taxon>
        <taxon>Bacillati</taxon>
        <taxon>Bacillota</taxon>
        <taxon>Bacilli</taxon>
        <taxon>Bacillales</taxon>
        <taxon>Bacillaceae</taxon>
        <taxon>Compostibacillus</taxon>
    </lineage>
</organism>
<protein>
    <submittedName>
        <fullName evidence="2">Uncharacterized protein</fullName>
    </submittedName>
</protein>
<reference evidence="2" key="2">
    <citation type="submission" date="2020-09" db="EMBL/GenBank/DDBJ databases">
        <authorList>
            <person name="Sun Q."/>
            <person name="Zhou Y."/>
        </authorList>
    </citation>
    <scope>NUCLEOTIDE SEQUENCE</scope>
    <source>
        <strain evidence="2">CGMCC 1.12360</strain>
    </source>
</reference>
<dbReference type="AlphaFoldDB" id="A0A8J2TSY5"/>
<dbReference type="EMBL" id="BMEV01000124">
    <property type="protein sequence ID" value="GFZ91927.1"/>
    <property type="molecule type" value="Genomic_DNA"/>
</dbReference>
<reference evidence="2" key="1">
    <citation type="journal article" date="2014" name="Int. J. Syst. Evol. Microbiol.">
        <title>Complete genome sequence of Corynebacterium casei LMG S-19264T (=DSM 44701T), isolated from a smear-ripened cheese.</title>
        <authorList>
            <consortium name="US DOE Joint Genome Institute (JGI-PGF)"/>
            <person name="Walter F."/>
            <person name="Albersmeier A."/>
            <person name="Kalinowski J."/>
            <person name="Ruckert C."/>
        </authorList>
    </citation>
    <scope>NUCLEOTIDE SEQUENCE</scope>
    <source>
        <strain evidence="2">CGMCC 1.12360</strain>
    </source>
</reference>